<dbReference type="Pfam" id="PF07632">
    <property type="entry name" value="Sde182_NH-like"/>
    <property type="match status" value="1"/>
</dbReference>
<evidence type="ECO:0000313" key="4">
    <source>
        <dbReference type="EMBL" id="KZL66645.1"/>
    </source>
</evidence>
<accession>A0A166PD45</accession>
<organism evidence="4 5">
    <name type="scientific">Colletotrichum tofieldiae</name>
    <dbReference type="NCBI Taxonomy" id="708197"/>
    <lineage>
        <taxon>Eukaryota</taxon>
        <taxon>Fungi</taxon>
        <taxon>Dikarya</taxon>
        <taxon>Ascomycota</taxon>
        <taxon>Pezizomycotina</taxon>
        <taxon>Sordariomycetes</taxon>
        <taxon>Hypocreomycetidae</taxon>
        <taxon>Glomerellales</taxon>
        <taxon>Glomerellaceae</taxon>
        <taxon>Colletotrichum</taxon>
        <taxon>Colletotrichum spaethianum species complex</taxon>
    </lineage>
</organism>
<evidence type="ECO:0000256" key="1">
    <source>
        <dbReference type="SAM" id="MobiDB-lite"/>
    </source>
</evidence>
<dbReference type="Pfam" id="PF21027">
    <property type="entry name" value="Sde0182_C"/>
    <property type="match status" value="1"/>
</dbReference>
<sequence>LNNWNNHSGNHRLQAKSIPTTSEQRTSNLEETDNPVLNGTIRIQGGNSKPRVFILTDITNEPDDAESFCRYLTYANQFRTEGIVAVTSTWLKNKVAPQNLHEIVNAYEKVVDNLNAHAHPDSPYPSAQSVRNLIKSGPPVYGMEAVGDDIPLSEGAELLLERLTAPEDDPLWVLVWGGVNVLAQVLDKIRSRPDAARLREKLRVYTISDQDDCGGWIRQQWPEIFYICSIHGWNQYQCAAWIGISAPCSGDVGGPDGSKVTHEWVKENVQIGHLGAAYPNFEFIIEGDTPTFLYLIQNGLGVPEEPTYGSWGGRYIPANVSSRGLPSRGHFADAIDTVIGVDGKPHRSNQATIWRWRNTFQDDFAARMQWTLTSDFSKVNHHPVVSVNGDFGLVPIHVDADAGGVVSFDASESYDPDGDKLSFKWYQYREPSSLQTYHGLEVSDVEITPLNDDSSKVEVKLAPAEKSCIVVREKIPLERGLPLHLIVEVMDNGTPSLTSYRRVIIHPVDRNFGSKK</sequence>
<dbReference type="GO" id="GO:0016799">
    <property type="term" value="F:hydrolase activity, hydrolyzing N-glycosyl compounds"/>
    <property type="evidence" value="ECO:0007669"/>
    <property type="project" value="InterPro"/>
</dbReference>
<dbReference type="InterPro" id="IPR011483">
    <property type="entry name" value="Sde182_NH-like"/>
</dbReference>
<feature type="domain" description="Cellulose-binding Sde182 C-terminal" evidence="3">
    <location>
        <begin position="406"/>
        <end position="506"/>
    </location>
</feature>
<keyword evidence="5" id="KW-1185">Reference proteome</keyword>
<dbReference type="InterPro" id="IPR013783">
    <property type="entry name" value="Ig-like_fold"/>
</dbReference>
<reference evidence="4 5" key="1">
    <citation type="submission" date="2015-06" db="EMBL/GenBank/DDBJ databases">
        <title>Survival trade-offs in plant roots during colonization by closely related pathogenic and mutualistic fungi.</title>
        <authorList>
            <person name="Hacquard S."/>
            <person name="Kracher B."/>
            <person name="Hiruma K."/>
            <person name="Weinman A."/>
            <person name="Muench P."/>
            <person name="Garrido Oter R."/>
            <person name="Ver Loren van Themaat E."/>
            <person name="Dallerey J.-F."/>
            <person name="Damm U."/>
            <person name="Henrissat B."/>
            <person name="Lespinet O."/>
            <person name="Thon M."/>
            <person name="Kemen E."/>
            <person name="McHardy A.C."/>
            <person name="Schulze-Lefert P."/>
            <person name="O'Connell R.J."/>
        </authorList>
    </citation>
    <scope>NUCLEOTIDE SEQUENCE [LARGE SCALE GENOMIC DNA]</scope>
    <source>
        <strain evidence="4 5">0861</strain>
    </source>
</reference>
<dbReference type="Proteomes" id="UP000076552">
    <property type="component" value="Unassembled WGS sequence"/>
</dbReference>
<dbReference type="EMBL" id="LFIV01000168">
    <property type="protein sequence ID" value="KZL66645.1"/>
    <property type="molecule type" value="Genomic_DNA"/>
</dbReference>
<dbReference type="Gene3D" id="2.60.40.10">
    <property type="entry name" value="Immunoglobulins"/>
    <property type="match status" value="1"/>
</dbReference>
<feature type="region of interest" description="Disordered" evidence="1">
    <location>
        <begin position="1"/>
        <end position="38"/>
    </location>
</feature>
<evidence type="ECO:0000259" key="3">
    <source>
        <dbReference type="Pfam" id="PF21027"/>
    </source>
</evidence>
<feature type="compositionally biased region" description="Polar residues" evidence="1">
    <location>
        <begin position="17"/>
        <end position="29"/>
    </location>
</feature>
<feature type="non-terminal residue" evidence="4">
    <location>
        <position position="1"/>
    </location>
</feature>
<feature type="domain" description="Cellulose-binding Sde182 nucleoside hydrolase-like" evidence="2">
    <location>
        <begin position="51"/>
        <end position="315"/>
    </location>
</feature>
<protein>
    <submittedName>
        <fullName evidence="4">Cellulose-binding protein</fullName>
    </submittedName>
</protein>
<dbReference type="STRING" id="708197.A0A166PD45"/>
<dbReference type="CDD" id="cd11304">
    <property type="entry name" value="Cadherin_repeat"/>
    <property type="match status" value="1"/>
</dbReference>
<dbReference type="Gene3D" id="3.90.245.10">
    <property type="entry name" value="Ribonucleoside hydrolase-like"/>
    <property type="match status" value="1"/>
</dbReference>
<comment type="caution">
    <text evidence="4">The sequence shown here is derived from an EMBL/GenBank/DDBJ whole genome shotgun (WGS) entry which is preliminary data.</text>
</comment>
<evidence type="ECO:0000313" key="5">
    <source>
        <dbReference type="Proteomes" id="UP000076552"/>
    </source>
</evidence>
<dbReference type="InterPro" id="IPR048527">
    <property type="entry name" value="Sde182_C"/>
</dbReference>
<dbReference type="InterPro" id="IPR036452">
    <property type="entry name" value="Ribo_hydro-like"/>
</dbReference>
<gene>
    <name evidence="4" type="ORF">CT0861_08629</name>
</gene>
<feature type="non-terminal residue" evidence="4">
    <location>
        <position position="516"/>
    </location>
</feature>
<evidence type="ECO:0000259" key="2">
    <source>
        <dbReference type="Pfam" id="PF07632"/>
    </source>
</evidence>
<dbReference type="AlphaFoldDB" id="A0A166PD45"/>
<name>A0A166PD45_9PEZI</name>
<proteinExistence type="predicted"/>